<sequence length="76" mass="8143">MLPTKFSSNVAISLIVAGKRLNVAQVTAGEIHLRDSAVDAPAGEATLILEIDGELTKETVILPYGFSRGQRKVAFF</sequence>
<reference evidence="1 2" key="1">
    <citation type="journal article" date="2022" name="Syst. Appl. Microbiol.">
        <title>Rhodopirellula aestuarii sp. nov., a novel member of the genus Rhodopirellula isolated from brackish sediments collected in the Tagus River estuary, Portugal.</title>
        <authorList>
            <person name="Vitorino I.R."/>
            <person name="Klimek D."/>
            <person name="Calusinska M."/>
            <person name="Lobo-da-Cunha A."/>
            <person name="Vasconcelos V."/>
            <person name="Lage O.M."/>
        </authorList>
    </citation>
    <scope>NUCLEOTIDE SEQUENCE [LARGE SCALE GENOMIC DNA]</scope>
    <source>
        <strain evidence="1 2">ICT_H3.1</strain>
    </source>
</reference>
<evidence type="ECO:0000313" key="1">
    <source>
        <dbReference type="EMBL" id="MCM2371911.1"/>
    </source>
</evidence>
<accession>A0ABT0U4Q7</accession>
<evidence type="ECO:0000313" key="2">
    <source>
        <dbReference type="Proteomes" id="UP001202961"/>
    </source>
</evidence>
<proteinExistence type="predicted"/>
<protein>
    <submittedName>
        <fullName evidence="1">Uncharacterized protein</fullName>
    </submittedName>
</protein>
<dbReference type="RefSeq" id="WP_250929542.1">
    <property type="nucleotide sequence ID" value="NZ_JAMQBK010000039.1"/>
</dbReference>
<gene>
    <name evidence="1" type="ORF">NB063_15000</name>
</gene>
<comment type="caution">
    <text evidence="1">The sequence shown here is derived from an EMBL/GenBank/DDBJ whole genome shotgun (WGS) entry which is preliminary data.</text>
</comment>
<name>A0ABT0U4Q7_9BACT</name>
<keyword evidence="2" id="KW-1185">Reference proteome</keyword>
<organism evidence="1 2">
    <name type="scientific">Aporhodopirellula aestuarii</name>
    <dbReference type="NCBI Taxonomy" id="2950107"/>
    <lineage>
        <taxon>Bacteria</taxon>
        <taxon>Pseudomonadati</taxon>
        <taxon>Planctomycetota</taxon>
        <taxon>Planctomycetia</taxon>
        <taxon>Pirellulales</taxon>
        <taxon>Pirellulaceae</taxon>
        <taxon>Aporhodopirellula</taxon>
    </lineage>
</organism>
<dbReference type="EMBL" id="JAMQBK010000039">
    <property type="protein sequence ID" value="MCM2371911.1"/>
    <property type="molecule type" value="Genomic_DNA"/>
</dbReference>
<dbReference type="Proteomes" id="UP001202961">
    <property type="component" value="Unassembled WGS sequence"/>
</dbReference>